<dbReference type="AlphaFoldDB" id="A0AAE0Z4K8"/>
<protein>
    <submittedName>
        <fullName evidence="2">Uncharacterized protein</fullName>
    </submittedName>
</protein>
<evidence type="ECO:0000256" key="1">
    <source>
        <dbReference type="SAM" id="MobiDB-lite"/>
    </source>
</evidence>
<organism evidence="2 3">
    <name type="scientific">Elysia crispata</name>
    <name type="common">lettuce slug</name>
    <dbReference type="NCBI Taxonomy" id="231223"/>
    <lineage>
        <taxon>Eukaryota</taxon>
        <taxon>Metazoa</taxon>
        <taxon>Spiralia</taxon>
        <taxon>Lophotrochozoa</taxon>
        <taxon>Mollusca</taxon>
        <taxon>Gastropoda</taxon>
        <taxon>Heterobranchia</taxon>
        <taxon>Euthyneura</taxon>
        <taxon>Panpulmonata</taxon>
        <taxon>Sacoglossa</taxon>
        <taxon>Placobranchoidea</taxon>
        <taxon>Plakobranchidae</taxon>
        <taxon>Elysia</taxon>
    </lineage>
</organism>
<feature type="region of interest" description="Disordered" evidence="1">
    <location>
        <begin position="108"/>
        <end position="133"/>
    </location>
</feature>
<proteinExistence type="predicted"/>
<dbReference type="Proteomes" id="UP001283361">
    <property type="component" value="Unassembled WGS sequence"/>
</dbReference>
<feature type="region of interest" description="Disordered" evidence="1">
    <location>
        <begin position="58"/>
        <end position="80"/>
    </location>
</feature>
<evidence type="ECO:0000313" key="2">
    <source>
        <dbReference type="EMBL" id="KAK3762669.1"/>
    </source>
</evidence>
<feature type="compositionally biased region" description="Low complexity" evidence="1">
    <location>
        <begin position="118"/>
        <end position="133"/>
    </location>
</feature>
<reference evidence="2" key="1">
    <citation type="journal article" date="2023" name="G3 (Bethesda)">
        <title>A reference genome for the long-term kleptoplast-retaining sea slug Elysia crispata morphotype clarki.</title>
        <authorList>
            <person name="Eastman K.E."/>
            <person name="Pendleton A.L."/>
            <person name="Shaikh M.A."/>
            <person name="Suttiyut T."/>
            <person name="Ogas R."/>
            <person name="Tomko P."/>
            <person name="Gavelis G."/>
            <person name="Widhalm J.R."/>
            <person name="Wisecaver J.H."/>
        </authorList>
    </citation>
    <scope>NUCLEOTIDE SEQUENCE</scope>
    <source>
        <strain evidence="2">ECLA1</strain>
    </source>
</reference>
<accession>A0AAE0Z4K8</accession>
<name>A0AAE0Z4K8_9GAST</name>
<dbReference type="EMBL" id="JAWDGP010004663">
    <property type="protein sequence ID" value="KAK3762669.1"/>
    <property type="molecule type" value="Genomic_DNA"/>
</dbReference>
<gene>
    <name evidence="2" type="ORF">RRG08_007224</name>
</gene>
<feature type="region of interest" description="Disordered" evidence="1">
    <location>
        <begin position="244"/>
        <end position="290"/>
    </location>
</feature>
<evidence type="ECO:0000313" key="3">
    <source>
        <dbReference type="Proteomes" id="UP001283361"/>
    </source>
</evidence>
<comment type="caution">
    <text evidence="2">The sequence shown here is derived from an EMBL/GenBank/DDBJ whole genome shotgun (WGS) entry which is preliminary data.</text>
</comment>
<sequence length="426" mass="46795">MQSNGRKPKADVGEGAEGAFPLRYTALISYETNGISTCGRSIIANTETPVLRVIPSANLDSNKGHETTYKRTTNTHPKGWAKQTEGATISLGTSLRSVKAGVLQIEQQVERGEAPSTSREASPPRSPLPRRGPTGVLIGGCQSGFATDLSGEMPPTVVCYYSVVKRIPLRVMPRWLRHRLIVNRQRGLLGGAKPHSKWRELRSPQIRKDLLTKAIQIIPFGKYGKELLNRGALRDREGSTKWKGARLKVDPRPRTTCASSMEMPPLPPPKVSGGGGKPSKSPTRPVGDARFAKDSRSFGAYCQIKKSRGSGAGLKEALIYMRLPSIFAFAGAGDAKASPLDFFYLTTFPNKIKTPGRGGCHVLKGQFQRRSSLSEFPWHPLWPSPPWHDPGRQPLRVQNDLRSGGWISKVCAFASRKKRRFLAPRS</sequence>
<keyword evidence="3" id="KW-1185">Reference proteome</keyword>